<feature type="chain" id="PRO_5046525552" description="Tetratricopeptide repeat protein" evidence="1">
    <location>
        <begin position="22"/>
        <end position="585"/>
    </location>
</feature>
<organism evidence="2 3">
    <name type="scientific">Sphingomonas morindae</name>
    <dbReference type="NCBI Taxonomy" id="1541170"/>
    <lineage>
        <taxon>Bacteria</taxon>
        <taxon>Pseudomonadati</taxon>
        <taxon>Pseudomonadota</taxon>
        <taxon>Alphaproteobacteria</taxon>
        <taxon>Sphingomonadales</taxon>
        <taxon>Sphingomonadaceae</taxon>
        <taxon>Sphingomonas</taxon>
    </lineage>
</organism>
<gene>
    <name evidence="2" type="ORF">LHA26_11785</name>
</gene>
<proteinExistence type="predicted"/>
<dbReference type="Proteomes" id="UP001056937">
    <property type="component" value="Chromosome 1"/>
</dbReference>
<evidence type="ECO:0000313" key="3">
    <source>
        <dbReference type="Proteomes" id="UP001056937"/>
    </source>
</evidence>
<evidence type="ECO:0008006" key="4">
    <source>
        <dbReference type="Google" id="ProtNLM"/>
    </source>
</evidence>
<name>A0ABY4X524_9SPHN</name>
<evidence type="ECO:0000256" key="1">
    <source>
        <dbReference type="SAM" id="SignalP"/>
    </source>
</evidence>
<feature type="signal peptide" evidence="1">
    <location>
        <begin position="1"/>
        <end position="21"/>
    </location>
</feature>
<evidence type="ECO:0000313" key="2">
    <source>
        <dbReference type="EMBL" id="USI71989.1"/>
    </source>
</evidence>
<keyword evidence="3" id="KW-1185">Reference proteome</keyword>
<keyword evidence="1" id="KW-0732">Signal</keyword>
<dbReference type="EMBL" id="CP084930">
    <property type="protein sequence ID" value="USI71989.1"/>
    <property type="molecule type" value="Genomic_DNA"/>
</dbReference>
<reference evidence="2" key="1">
    <citation type="journal article" date="2022" name="Toxins">
        <title>Genomic Analysis of Sphingopyxis sp. USTB-05 for Biodegrading Cyanobacterial Hepatotoxins.</title>
        <authorList>
            <person name="Liu C."/>
            <person name="Xu Q."/>
            <person name="Zhao Z."/>
            <person name="Zhang H."/>
            <person name="Liu X."/>
            <person name="Yin C."/>
            <person name="Liu Y."/>
            <person name="Yan H."/>
        </authorList>
    </citation>
    <scope>NUCLEOTIDE SEQUENCE</scope>
    <source>
        <strain evidence="2">NBD5</strain>
    </source>
</reference>
<dbReference type="RefSeq" id="WP_252165798.1">
    <property type="nucleotide sequence ID" value="NZ_CP084930.1"/>
</dbReference>
<protein>
    <recommendedName>
        <fullName evidence="4">Tetratricopeptide repeat protein</fullName>
    </recommendedName>
</protein>
<sequence>MRGAFTARAAALLPLLTAALAQPGGAQALAAFSARLVAAPPLTGPAVWQPQAMETIWARLARSPGDRQPVRWDYARNLIGRGFGAEAAGVLTVMRQADPDLALVPHYRLAYGAALVEIGHADQALSWLAPRGDEPAPGAERCAWLARALAEAGRGGEALRHMACAAPALNQRVPAARTAFVAPLAAAAVDAGDPARALRWLAALPDADPAANVQRGRALAALGRSGEARLRLGRVETAGPLPLRMAARLARIEAGVADHSMTVAAARAALDRLRFAWRGGPIEARALLLAYRLADQAKDVPGALAAGATLMRYFPARAQPPGFGAALQDRFAHLLEDGRTLPLIPAADLFWSYRDLVPSGPAGDRLVAAMANRLQLAGLYRRAASLLEFQLFNRTIDLARGPLSVRVASLYILAGDPARAVRTLRQSDAPGFDATMLNDRRRIEAIALHQLGRVDQALALLADVPDGTTLRAEILWKQRRWQQLAETMPALLPAPGRLDAVGQTLVLRQAIALAMLGRSDALAALHARYAAGLAGAPSAAVVALLGAPGAGAGGASIARAMAALPSASPAAGYSELFDAPAGGPG</sequence>
<accession>A0ABY4X524</accession>